<accession>I4DBR7</accession>
<dbReference type="SUPFAM" id="SSF56954">
    <property type="entry name" value="Outer membrane efflux proteins (OEP)"/>
    <property type="match status" value="1"/>
</dbReference>
<dbReference type="OrthoDB" id="1795748at2"/>
<proteinExistence type="predicted"/>
<feature type="signal peptide" evidence="1">
    <location>
        <begin position="1"/>
        <end position="23"/>
    </location>
</feature>
<dbReference type="eggNOG" id="COG1538">
    <property type="taxonomic scope" value="Bacteria"/>
</dbReference>
<evidence type="ECO:0000313" key="2">
    <source>
        <dbReference type="EMBL" id="AFM43241.1"/>
    </source>
</evidence>
<dbReference type="AlphaFoldDB" id="I4DBR7"/>
<sequence length="391" mass="43161">MKKVLSILLIGLMLLVSTNTVLAAGDSLDIEKVAIQSIKNSQQAQSVDRQVTEAQKNYENIEGLSNTLRGTLQYSNSYATIQAVILTPLKMENMVTVVTNAKTVLTNYLRLSSYQAYIALLKANYAQTIQQGLMNDLAADYKTAQQQESLGLISPSQMRLTEIAYLQAQYGYDSAKKAFDSASMNVNNLMGEDLTKQYSTLQDYNIVPADKIKTLNDYVNLALANRLEIVNAQSQLDVDKKGFELGKSAIPTDYDLYCDQEQQTLDNDQNNLDLAKIGVQKNIIQLYANLQAKMKVLEAQKNLEDMAAANFNSAEIQYKNSMLSIQDFDKAKVSKAQADVNYKNAQMDAWLAQTLMNLASGAGYVPLNLSLSSGSSTHVNKPLLTGPSHDK</sequence>
<dbReference type="Proteomes" id="UP000002892">
    <property type="component" value="Chromosome"/>
</dbReference>
<dbReference type="STRING" id="646529.Desaci_4397"/>
<name>I4DBR7_DESAJ</name>
<reference evidence="2 3" key="1">
    <citation type="journal article" date="2012" name="J. Bacteriol.">
        <title>Complete genome sequences of Desulfosporosinus orientis DSM765T, Desulfosporosinus youngiae DSM17734T, Desulfosporosinus meridiei DSM13257T, and Desulfosporosinus acidiphilus DSM22704T.</title>
        <authorList>
            <person name="Pester M."/>
            <person name="Brambilla E."/>
            <person name="Alazard D."/>
            <person name="Rattei T."/>
            <person name="Weinmaier T."/>
            <person name="Han J."/>
            <person name="Lucas S."/>
            <person name="Lapidus A."/>
            <person name="Cheng J.F."/>
            <person name="Goodwin L."/>
            <person name="Pitluck S."/>
            <person name="Peters L."/>
            <person name="Ovchinnikova G."/>
            <person name="Teshima H."/>
            <person name="Detter J.C."/>
            <person name="Han C.S."/>
            <person name="Tapia R."/>
            <person name="Land M.L."/>
            <person name="Hauser L."/>
            <person name="Kyrpides N.C."/>
            <person name="Ivanova N.N."/>
            <person name="Pagani I."/>
            <person name="Huntmann M."/>
            <person name="Wei C.L."/>
            <person name="Davenport K.W."/>
            <person name="Daligault H."/>
            <person name="Chain P.S."/>
            <person name="Chen A."/>
            <person name="Mavromatis K."/>
            <person name="Markowitz V."/>
            <person name="Szeto E."/>
            <person name="Mikhailova N."/>
            <person name="Pati A."/>
            <person name="Wagner M."/>
            <person name="Woyke T."/>
            <person name="Ollivier B."/>
            <person name="Klenk H.P."/>
            <person name="Spring S."/>
            <person name="Loy A."/>
        </authorList>
    </citation>
    <scope>NUCLEOTIDE SEQUENCE [LARGE SCALE GENOMIC DNA]</scope>
    <source>
        <strain evidence="3">DSM 22704 / JCM 16185 / SJ4</strain>
    </source>
</reference>
<dbReference type="GO" id="GO:0015562">
    <property type="term" value="F:efflux transmembrane transporter activity"/>
    <property type="evidence" value="ECO:0007669"/>
    <property type="project" value="InterPro"/>
</dbReference>
<dbReference type="KEGG" id="dai:Desaci_4397"/>
<evidence type="ECO:0008006" key="4">
    <source>
        <dbReference type="Google" id="ProtNLM"/>
    </source>
</evidence>
<dbReference type="EMBL" id="CP003639">
    <property type="protein sequence ID" value="AFM43241.1"/>
    <property type="molecule type" value="Genomic_DNA"/>
</dbReference>
<evidence type="ECO:0000313" key="3">
    <source>
        <dbReference type="Proteomes" id="UP000002892"/>
    </source>
</evidence>
<protein>
    <recommendedName>
        <fullName evidence="4">Outer membrane protein</fullName>
    </recommendedName>
</protein>
<dbReference type="Gene3D" id="1.20.1600.10">
    <property type="entry name" value="Outer membrane efflux proteins (OEP)"/>
    <property type="match status" value="2"/>
</dbReference>
<dbReference type="HOGENOM" id="CLU_054015_0_0_9"/>
<dbReference type="RefSeq" id="WP_014829225.1">
    <property type="nucleotide sequence ID" value="NC_018068.1"/>
</dbReference>
<evidence type="ECO:0000256" key="1">
    <source>
        <dbReference type="SAM" id="SignalP"/>
    </source>
</evidence>
<keyword evidence="1" id="KW-0732">Signal</keyword>
<keyword evidence="3" id="KW-1185">Reference proteome</keyword>
<gene>
    <name evidence="2" type="ordered locus">Desaci_4397</name>
</gene>
<organism evidence="2 3">
    <name type="scientific">Desulfosporosinus acidiphilus (strain DSM 22704 / JCM 16185 / SJ4)</name>
    <dbReference type="NCBI Taxonomy" id="646529"/>
    <lineage>
        <taxon>Bacteria</taxon>
        <taxon>Bacillati</taxon>
        <taxon>Bacillota</taxon>
        <taxon>Clostridia</taxon>
        <taxon>Eubacteriales</taxon>
        <taxon>Desulfitobacteriaceae</taxon>
        <taxon>Desulfosporosinus</taxon>
    </lineage>
</organism>
<feature type="chain" id="PRO_5003687877" description="Outer membrane protein" evidence="1">
    <location>
        <begin position="24"/>
        <end position="391"/>
    </location>
</feature>